<protein>
    <recommendedName>
        <fullName evidence="6">Signal peptidase I</fullName>
        <ecNumber evidence="6">3.4.21.89</ecNumber>
    </recommendedName>
</protein>
<organism evidence="8 9">
    <name type="scientific">Candidatus Terrybacteria bacterium RIFCSPLOWO2_01_FULL_40_23</name>
    <dbReference type="NCBI Taxonomy" id="1802366"/>
    <lineage>
        <taxon>Bacteria</taxon>
        <taxon>Candidatus Terryibacteriota</taxon>
    </lineage>
</organism>
<dbReference type="GO" id="GO:0016020">
    <property type="term" value="C:membrane"/>
    <property type="evidence" value="ECO:0007669"/>
    <property type="project" value="UniProtKB-SubCell"/>
</dbReference>
<dbReference type="Proteomes" id="UP000176951">
    <property type="component" value="Unassembled WGS sequence"/>
</dbReference>
<reference evidence="8 9" key="1">
    <citation type="journal article" date="2016" name="Nat. Commun.">
        <title>Thousands of microbial genomes shed light on interconnected biogeochemical processes in an aquifer system.</title>
        <authorList>
            <person name="Anantharaman K."/>
            <person name="Brown C.T."/>
            <person name="Hug L.A."/>
            <person name="Sharon I."/>
            <person name="Castelle C.J."/>
            <person name="Probst A.J."/>
            <person name="Thomas B.C."/>
            <person name="Singh A."/>
            <person name="Wilkins M.J."/>
            <person name="Karaoz U."/>
            <person name="Brodie E.L."/>
            <person name="Williams K.H."/>
            <person name="Hubbard S.S."/>
            <person name="Banfield J.F."/>
        </authorList>
    </citation>
    <scope>NUCLEOTIDE SEQUENCE [LARGE SCALE GENOMIC DNA]</scope>
</reference>
<dbReference type="SUPFAM" id="SSF51306">
    <property type="entry name" value="LexA/Signal peptidase"/>
    <property type="match status" value="1"/>
</dbReference>
<gene>
    <name evidence="8" type="ORF">A3A97_03155</name>
</gene>
<evidence type="ECO:0000256" key="6">
    <source>
        <dbReference type="RuleBase" id="RU362042"/>
    </source>
</evidence>
<evidence type="ECO:0000256" key="5">
    <source>
        <dbReference type="PIRSR" id="PIRSR600223-1"/>
    </source>
</evidence>
<comment type="subcellular location">
    <subcellularLocation>
        <location evidence="6">Membrane</location>
        <topology evidence="6">Single-pass type II membrane protein</topology>
    </subcellularLocation>
</comment>
<evidence type="ECO:0000256" key="3">
    <source>
        <dbReference type="ARBA" id="ARBA00023136"/>
    </source>
</evidence>
<accession>A0A1G2PQD1</accession>
<proteinExistence type="inferred from homology"/>
<dbReference type="NCBIfam" id="TIGR02227">
    <property type="entry name" value="sigpep_I_bact"/>
    <property type="match status" value="1"/>
</dbReference>
<evidence type="ECO:0000256" key="2">
    <source>
        <dbReference type="ARBA" id="ARBA00022801"/>
    </source>
</evidence>
<feature type="active site" evidence="5">
    <location>
        <position position="14"/>
    </location>
</feature>
<dbReference type="PROSITE" id="PS00501">
    <property type="entry name" value="SPASE_I_1"/>
    <property type="match status" value="1"/>
</dbReference>
<keyword evidence="3" id="KW-0472">Membrane</keyword>
<dbReference type="GO" id="GO:0004252">
    <property type="term" value="F:serine-type endopeptidase activity"/>
    <property type="evidence" value="ECO:0007669"/>
    <property type="project" value="InterPro"/>
</dbReference>
<dbReference type="AlphaFoldDB" id="A0A1G2PQD1"/>
<dbReference type="EMBL" id="MHSW01000034">
    <property type="protein sequence ID" value="OHA50545.1"/>
    <property type="molecule type" value="Genomic_DNA"/>
</dbReference>
<sequence length="98" mass="11385">MFFPIARFVVDGKSMQPTFGEGEHLLINKLLYKIKKPQKGDIIVLRDPRDKQRLLLKRVFEIQKDKLEVISDNIDGSDSRTFGSVNIENVVGKVFFRY</sequence>
<dbReference type="Pfam" id="PF10502">
    <property type="entry name" value="Peptidase_S26"/>
    <property type="match status" value="1"/>
</dbReference>
<dbReference type="GO" id="GO:0006465">
    <property type="term" value="P:signal peptide processing"/>
    <property type="evidence" value="ECO:0007669"/>
    <property type="project" value="InterPro"/>
</dbReference>
<feature type="domain" description="Peptidase S26" evidence="7">
    <location>
        <begin position="2"/>
        <end position="59"/>
    </location>
</feature>
<dbReference type="InterPro" id="IPR052064">
    <property type="entry name" value="Mito_IMP1_subunit"/>
</dbReference>
<dbReference type="CDD" id="cd06530">
    <property type="entry name" value="S26_SPase_I"/>
    <property type="match status" value="1"/>
</dbReference>
<dbReference type="Gene3D" id="2.10.109.10">
    <property type="entry name" value="Umud Fragment, subunit A"/>
    <property type="match status" value="1"/>
</dbReference>
<comment type="similarity">
    <text evidence="4">Belongs to the peptidase S26 family. IMP1 subfamily.</text>
</comment>
<dbReference type="PANTHER" id="PTHR12383">
    <property type="entry name" value="PROTEASE FAMILY S26 MITOCHONDRIAL INNER MEMBRANE PROTEASE-RELATED"/>
    <property type="match status" value="1"/>
</dbReference>
<comment type="caution">
    <text evidence="8">The sequence shown here is derived from an EMBL/GenBank/DDBJ whole genome shotgun (WGS) entry which is preliminary data.</text>
</comment>
<evidence type="ECO:0000313" key="9">
    <source>
        <dbReference type="Proteomes" id="UP000176951"/>
    </source>
</evidence>
<evidence type="ECO:0000313" key="8">
    <source>
        <dbReference type="EMBL" id="OHA50545.1"/>
    </source>
</evidence>
<dbReference type="GO" id="GO:0009003">
    <property type="term" value="F:signal peptidase activity"/>
    <property type="evidence" value="ECO:0007669"/>
    <property type="project" value="UniProtKB-EC"/>
</dbReference>
<name>A0A1G2PQD1_9BACT</name>
<dbReference type="InterPro" id="IPR036286">
    <property type="entry name" value="LexA/Signal_pep-like_sf"/>
</dbReference>
<comment type="catalytic activity">
    <reaction evidence="6">
        <text>Cleavage of hydrophobic, N-terminal signal or leader sequences from secreted and periplasmic proteins.</text>
        <dbReference type="EC" id="3.4.21.89"/>
    </reaction>
</comment>
<keyword evidence="2 6" id="KW-0378">Hydrolase</keyword>
<dbReference type="InterPro" id="IPR019533">
    <property type="entry name" value="Peptidase_S26"/>
</dbReference>
<feature type="active site" evidence="5">
    <location>
        <position position="57"/>
    </location>
</feature>
<dbReference type="InterPro" id="IPR019756">
    <property type="entry name" value="Pept_S26A_signal_pept_1_Ser-AS"/>
</dbReference>
<dbReference type="InterPro" id="IPR000223">
    <property type="entry name" value="Pept_S26A_signal_pept_1"/>
</dbReference>
<dbReference type="EC" id="3.4.21.89" evidence="6"/>
<evidence type="ECO:0000256" key="4">
    <source>
        <dbReference type="ARBA" id="ARBA00038445"/>
    </source>
</evidence>
<keyword evidence="1 6" id="KW-0645">Protease</keyword>
<evidence type="ECO:0000259" key="7">
    <source>
        <dbReference type="Pfam" id="PF10502"/>
    </source>
</evidence>
<dbReference type="PANTHER" id="PTHR12383:SF16">
    <property type="entry name" value="MITOCHONDRIAL INNER MEMBRANE PROTEASE SUBUNIT 1"/>
    <property type="match status" value="1"/>
</dbReference>
<evidence type="ECO:0000256" key="1">
    <source>
        <dbReference type="ARBA" id="ARBA00022670"/>
    </source>
</evidence>